<evidence type="ECO:0000313" key="10">
    <source>
        <dbReference type="Proteomes" id="UP000633943"/>
    </source>
</evidence>
<comment type="caution">
    <text evidence="9">The sequence shown here is derived from an EMBL/GenBank/DDBJ whole genome shotgun (WGS) entry which is preliminary data.</text>
</comment>
<dbReference type="Proteomes" id="UP000633943">
    <property type="component" value="Unassembled WGS sequence"/>
</dbReference>
<reference evidence="9 10" key="1">
    <citation type="submission" date="2019-12" db="EMBL/GenBank/DDBJ databases">
        <title>Comparative genomics gives insights into the taxonomy of the Azoarcus-Aromatoleum group and reveals separate origins of nif in the plant-associated Azoarcus and non-plant-associated Aromatoleum sub-groups.</title>
        <authorList>
            <person name="Lafos M."/>
            <person name="Maluk M."/>
            <person name="Batista M."/>
            <person name="Junghare M."/>
            <person name="Carmona M."/>
            <person name="Faoro H."/>
            <person name="Cruz L.M."/>
            <person name="Battistoni F."/>
            <person name="De Souza E."/>
            <person name="Pedrosa F."/>
            <person name="Chen W.-M."/>
            <person name="Poole P.S."/>
            <person name="Dixon R.A."/>
            <person name="James E.K."/>
        </authorList>
    </citation>
    <scope>NUCLEOTIDE SEQUENCE [LARGE SCALE GENOMIC DNA]</scope>
    <source>
        <strain evidence="9 10">PbN1</strain>
    </source>
</reference>
<keyword evidence="10" id="KW-1185">Reference proteome</keyword>
<name>A0ABX1P0N1_9RHOO</name>
<evidence type="ECO:0000256" key="6">
    <source>
        <dbReference type="RuleBase" id="RU003557"/>
    </source>
</evidence>
<dbReference type="InterPro" id="IPR020610">
    <property type="entry name" value="Thiolase_AS"/>
</dbReference>
<dbReference type="SUPFAM" id="SSF53901">
    <property type="entry name" value="Thiolase-like"/>
    <property type="match status" value="2"/>
</dbReference>
<evidence type="ECO:0000313" key="9">
    <source>
        <dbReference type="EMBL" id="NMG17598.1"/>
    </source>
</evidence>
<dbReference type="InterPro" id="IPR020615">
    <property type="entry name" value="Thiolase_acyl_enz_int_AS"/>
</dbReference>
<protein>
    <recommendedName>
        <fullName evidence="5">acetyl-CoA C-acyltransferase</fullName>
        <ecNumber evidence="5">2.3.1.16</ecNumber>
    </recommendedName>
</protein>
<evidence type="ECO:0000256" key="5">
    <source>
        <dbReference type="ARBA" id="ARBA00024073"/>
    </source>
</evidence>
<dbReference type="EMBL" id="WTVP01000092">
    <property type="protein sequence ID" value="NMG17598.1"/>
    <property type="molecule type" value="Genomic_DNA"/>
</dbReference>
<dbReference type="PANTHER" id="PTHR43853">
    <property type="entry name" value="3-KETOACYL-COA THIOLASE, PEROXISOMAL"/>
    <property type="match status" value="1"/>
</dbReference>
<evidence type="ECO:0000259" key="7">
    <source>
        <dbReference type="Pfam" id="PF00108"/>
    </source>
</evidence>
<dbReference type="PROSITE" id="PS00737">
    <property type="entry name" value="THIOLASE_2"/>
    <property type="match status" value="1"/>
</dbReference>
<evidence type="ECO:0000256" key="2">
    <source>
        <dbReference type="ARBA" id="ARBA00010982"/>
    </source>
</evidence>
<evidence type="ECO:0000256" key="1">
    <source>
        <dbReference type="ARBA" id="ARBA00005189"/>
    </source>
</evidence>
<dbReference type="CDD" id="cd00751">
    <property type="entry name" value="thiolase"/>
    <property type="match status" value="1"/>
</dbReference>
<sequence length="400" mass="41512">MLDAYIYAGLRTPFGRQAGALAPVRPDDLIAAVMRKLLADSPFAAEQIEDVILGCACQAGEDSRNIARHAALLAGLPVTTPGQTVNRLCSSGLAAVLDAARAVTSGEGDLYLASGVESMSRAPFVVAKSESAYGRDFKVFDSAIGARFPNPEITRRYGGDTMPETADNVARDLGLTREDSDRFAAASQAKFAAAQSSGFLAGEIMSVEVATSRKTPPRIVAEDEHPRPESTIESLSRLKELFEGGVTTAGNASGVNDGAVAMLIGNRAVGEKAGVKPMARILAGAAAGVEPRVMGIGPAYAIPKALARAGLTLADMDIIEINEAFAAQVLGCLKLMNVAFDDPRVNPNGGAIAVGHPLGASGARLALTAARELERRNGRYAVLSLCIGVGQGLAVVIERV</sequence>
<dbReference type="Pfam" id="PF00108">
    <property type="entry name" value="Thiolase_N"/>
    <property type="match status" value="1"/>
</dbReference>
<keyword evidence="4 6" id="KW-0012">Acyltransferase</keyword>
<dbReference type="PROSITE" id="PS00098">
    <property type="entry name" value="THIOLASE_1"/>
    <property type="match status" value="1"/>
</dbReference>
<dbReference type="InterPro" id="IPR020613">
    <property type="entry name" value="Thiolase_CS"/>
</dbReference>
<dbReference type="InterPro" id="IPR002155">
    <property type="entry name" value="Thiolase"/>
</dbReference>
<dbReference type="PROSITE" id="PS00099">
    <property type="entry name" value="THIOLASE_3"/>
    <property type="match status" value="1"/>
</dbReference>
<feature type="domain" description="Thiolase C-terminal" evidence="8">
    <location>
        <begin position="276"/>
        <end position="399"/>
    </location>
</feature>
<dbReference type="Gene3D" id="3.40.47.10">
    <property type="match status" value="1"/>
</dbReference>
<dbReference type="InterPro" id="IPR016039">
    <property type="entry name" value="Thiolase-like"/>
</dbReference>
<keyword evidence="3 6" id="KW-0808">Transferase</keyword>
<accession>A0ABX1P0N1</accession>
<dbReference type="GO" id="GO:0033812">
    <property type="term" value="F:3-oxoadipyl-CoA thiolase activity"/>
    <property type="evidence" value="ECO:0007669"/>
    <property type="project" value="UniProtKB-EC"/>
</dbReference>
<dbReference type="EC" id="2.3.1.16" evidence="5"/>
<gene>
    <name evidence="9" type="ORF">GPA24_19085</name>
</gene>
<dbReference type="InterPro" id="IPR050215">
    <property type="entry name" value="Thiolase-like_sf_Thiolase"/>
</dbReference>
<organism evidence="9 10">
    <name type="scientific">Aromatoleum bremense</name>
    <dbReference type="NCBI Taxonomy" id="76115"/>
    <lineage>
        <taxon>Bacteria</taxon>
        <taxon>Pseudomonadati</taxon>
        <taxon>Pseudomonadota</taxon>
        <taxon>Betaproteobacteria</taxon>
        <taxon>Rhodocyclales</taxon>
        <taxon>Rhodocyclaceae</taxon>
        <taxon>Aromatoleum</taxon>
    </lineage>
</organism>
<comment type="similarity">
    <text evidence="2 6">Belongs to the thiolase-like superfamily. Thiolase family.</text>
</comment>
<dbReference type="InterPro" id="IPR020616">
    <property type="entry name" value="Thiolase_N"/>
</dbReference>
<evidence type="ECO:0000256" key="4">
    <source>
        <dbReference type="ARBA" id="ARBA00023315"/>
    </source>
</evidence>
<dbReference type="InterPro" id="IPR020617">
    <property type="entry name" value="Thiolase_C"/>
</dbReference>
<dbReference type="Pfam" id="PF02803">
    <property type="entry name" value="Thiolase_C"/>
    <property type="match status" value="1"/>
</dbReference>
<dbReference type="NCBIfam" id="TIGR01930">
    <property type="entry name" value="AcCoA-C-Actrans"/>
    <property type="match status" value="1"/>
</dbReference>
<dbReference type="PIRSF" id="PIRSF000429">
    <property type="entry name" value="Ac-CoA_Ac_transf"/>
    <property type="match status" value="1"/>
</dbReference>
<dbReference type="PANTHER" id="PTHR43853:SF2">
    <property type="entry name" value="3-OXOADIPYL-COA_3-OXO-5,6-DEHYDROSUBERYL-COA THIOLASE"/>
    <property type="match status" value="1"/>
</dbReference>
<evidence type="ECO:0000259" key="8">
    <source>
        <dbReference type="Pfam" id="PF02803"/>
    </source>
</evidence>
<comment type="pathway">
    <text evidence="1">Lipid metabolism.</text>
</comment>
<evidence type="ECO:0000256" key="3">
    <source>
        <dbReference type="ARBA" id="ARBA00022679"/>
    </source>
</evidence>
<dbReference type="RefSeq" id="WP_169204100.1">
    <property type="nucleotide sequence ID" value="NZ_CP059467.1"/>
</dbReference>
<proteinExistence type="inferred from homology"/>
<feature type="domain" description="Thiolase N-terminal" evidence="7">
    <location>
        <begin position="5"/>
        <end position="266"/>
    </location>
</feature>
<dbReference type="NCBIfam" id="NF006001">
    <property type="entry name" value="PRK08131.1"/>
    <property type="match status" value="1"/>
</dbReference>